<comment type="similarity">
    <text evidence="4 12">Belongs to the class-II pyridoxal-phosphate-dependent aminotransferase family. Histidinol-phosphate aminotransferase subfamily.</text>
</comment>
<keyword evidence="15" id="KW-1185">Reference proteome</keyword>
<dbReference type="PROSITE" id="PS00599">
    <property type="entry name" value="AA_TRANSFER_CLASS_2"/>
    <property type="match status" value="1"/>
</dbReference>
<comment type="pathway">
    <text evidence="3">Lipid metabolism.</text>
</comment>
<dbReference type="GO" id="GO:0000105">
    <property type="term" value="P:L-histidine biosynthetic process"/>
    <property type="evidence" value="ECO:0007669"/>
    <property type="project" value="UniProtKB-UniRule"/>
</dbReference>
<dbReference type="InterPro" id="IPR015424">
    <property type="entry name" value="PyrdxlP-dep_Trfase"/>
</dbReference>
<dbReference type="InterPro" id="IPR001917">
    <property type="entry name" value="Aminotrans_II_pyridoxalP_BS"/>
</dbReference>
<dbReference type="SUPFAM" id="SSF53383">
    <property type="entry name" value="PLP-dependent transferases"/>
    <property type="match status" value="1"/>
</dbReference>
<evidence type="ECO:0000256" key="3">
    <source>
        <dbReference type="ARBA" id="ARBA00005189"/>
    </source>
</evidence>
<comment type="cofactor">
    <cofactor evidence="1 12">
        <name>pyridoxal 5'-phosphate</name>
        <dbReference type="ChEBI" id="CHEBI:597326"/>
    </cofactor>
</comment>
<evidence type="ECO:0000256" key="4">
    <source>
        <dbReference type="ARBA" id="ARBA00007970"/>
    </source>
</evidence>
<keyword evidence="9 12" id="KW-0663">Pyridoxal phosphate</keyword>
<dbReference type="Pfam" id="PF00155">
    <property type="entry name" value="Aminotran_1_2"/>
    <property type="match status" value="1"/>
</dbReference>
<evidence type="ECO:0000256" key="7">
    <source>
        <dbReference type="ARBA" id="ARBA00022605"/>
    </source>
</evidence>
<keyword evidence="6 12" id="KW-0032">Aminotransferase</keyword>
<dbReference type="Gene3D" id="3.40.640.10">
    <property type="entry name" value="Type I PLP-dependent aspartate aminotransferase-like (Major domain)"/>
    <property type="match status" value="1"/>
</dbReference>
<evidence type="ECO:0000259" key="13">
    <source>
        <dbReference type="Pfam" id="PF00155"/>
    </source>
</evidence>
<organism evidence="14 15">
    <name type="scientific">Membranihabitans marinus</name>
    <dbReference type="NCBI Taxonomy" id="1227546"/>
    <lineage>
        <taxon>Bacteria</taxon>
        <taxon>Pseudomonadati</taxon>
        <taxon>Bacteroidota</taxon>
        <taxon>Saprospiria</taxon>
        <taxon>Saprospirales</taxon>
        <taxon>Saprospiraceae</taxon>
        <taxon>Membranihabitans</taxon>
    </lineage>
</organism>
<accession>A0A953HUW3</accession>
<dbReference type="Proteomes" id="UP000753961">
    <property type="component" value="Unassembled WGS sequence"/>
</dbReference>
<dbReference type="EMBL" id="JAHVHU010000010">
    <property type="protein sequence ID" value="MBY5958895.1"/>
    <property type="molecule type" value="Genomic_DNA"/>
</dbReference>
<name>A0A953HUW3_9BACT</name>
<dbReference type="HAMAP" id="MF_01023">
    <property type="entry name" value="HisC_aminotrans_2"/>
    <property type="match status" value="1"/>
</dbReference>
<comment type="pathway">
    <text evidence="2 12">Amino-acid biosynthesis; L-histidine biosynthesis; L-histidine from 5-phospho-alpha-D-ribose 1-diphosphate: step 7/9.</text>
</comment>
<dbReference type="GO" id="GO:0004400">
    <property type="term" value="F:histidinol-phosphate transaminase activity"/>
    <property type="evidence" value="ECO:0007669"/>
    <property type="project" value="UniProtKB-UniRule"/>
</dbReference>
<proteinExistence type="inferred from homology"/>
<evidence type="ECO:0000256" key="9">
    <source>
        <dbReference type="ARBA" id="ARBA00022898"/>
    </source>
</evidence>
<keyword evidence="7 12" id="KW-0028">Amino-acid biosynthesis</keyword>
<dbReference type="CDD" id="cd00609">
    <property type="entry name" value="AAT_like"/>
    <property type="match status" value="1"/>
</dbReference>
<evidence type="ECO:0000313" key="15">
    <source>
        <dbReference type="Proteomes" id="UP000753961"/>
    </source>
</evidence>
<evidence type="ECO:0000256" key="1">
    <source>
        <dbReference type="ARBA" id="ARBA00001933"/>
    </source>
</evidence>
<dbReference type="EC" id="2.6.1.9" evidence="12"/>
<evidence type="ECO:0000256" key="11">
    <source>
        <dbReference type="ARBA" id="ARBA00047481"/>
    </source>
</evidence>
<evidence type="ECO:0000313" key="14">
    <source>
        <dbReference type="EMBL" id="MBY5958895.1"/>
    </source>
</evidence>
<protein>
    <recommendedName>
        <fullName evidence="12">Histidinol-phosphate aminotransferase</fullName>
        <ecNumber evidence="12">2.6.1.9</ecNumber>
    </recommendedName>
    <alternativeName>
        <fullName evidence="12">Imidazole acetol-phosphate transaminase</fullName>
    </alternativeName>
</protein>
<reference evidence="14" key="1">
    <citation type="submission" date="2021-06" db="EMBL/GenBank/DDBJ databases">
        <title>44 bacteria genomes isolated from Dapeng, Shenzhen.</title>
        <authorList>
            <person name="Zheng W."/>
            <person name="Yu S."/>
            <person name="Huang Y."/>
        </authorList>
    </citation>
    <scope>NUCLEOTIDE SEQUENCE</scope>
    <source>
        <strain evidence="14">DP5N28-2</strain>
    </source>
</reference>
<dbReference type="InterPro" id="IPR005861">
    <property type="entry name" value="HisP_aminotrans"/>
</dbReference>
<dbReference type="PANTHER" id="PTHR42885:SF2">
    <property type="entry name" value="HISTIDINOL-PHOSPHATE AMINOTRANSFERASE"/>
    <property type="match status" value="1"/>
</dbReference>
<comment type="catalytic activity">
    <reaction evidence="11 12">
        <text>L-histidinol phosphate + 2-oxoglutarate = 3-(imidazol-4-yl)-2-oxopropyl phosphate + L-glutamate</text>
        <dbReference type="Rhea" id="RHEA:23744"/>
        <dbReference type="ChEBI" id="CHEBI:16810"/>
        <dbReference type="ChEBI" id="CHEBI:29985"/>
        <dbReference type="ChEBI" id="CHEBI:57766"/>
        <dbReference type="ChEBI" id="CHEBI:57980"/>
        <dbReference type="EC" id="2.6.1.9"/>
    </reaction>
</comment>
<evidence type="ECO:0000256" key="10">
    <source>
        <dbReference type="ARBA" id="ARBA00023102"/>
    </source>
</evidence>
<dbReference type="Gene3D" id="3.90.1150.10">
    <property type="entry name" value="Aspartate Aminotransferase, domain 1"/>
    <property type="match status" value="1"/>
</dbReference>
<comment type="caution">
    <text evidence="14">The sequence shown here is derived from an EMBL/GenBank/DDBJ whole genome shotgun (WGS) entry which is preliminary data.</text>
</comment>
<evidence type="ECO:0000256" key="2">
    <source>
        <dbReference type="ARBA" id="ARBA00005011"/>
    </source>
</evidence>
<evidence type="ECO:0000256" key="12">
    <source>
        <dbReference type="HAMAP-Rule" id="MF_01023"/>
    </source>
</evidence>
<feature type="domain" description="Aminotransferase class I/classII large" evidence="13">
    <location>
        <begin position="45"/>
        <end position="344"/>
    </location>
</feature>
<dbReference type="PANTHER" id="PTHR42885">
    <property type="entry name" value="HISTIDINOL-PHOSPHATE AMINOTRANSFERASE-RELATED"/>
    <property type="match status" value="1"/>
</dbReference>
<keyword evidence="10 12" id="KW-0368">Histidine biosynthesis</keyword>
<dbReference type="InterPro" id="IPR004839">
    <property type="entry name" value="Aminotransferase_I/II_large"/>
</dbReference>
<feature type="modified residue" description="N6-(pyridoxal phosphate)lysine" evidence="12">
    <location>
        <position position="209"/>
    </location>
</feature>
<keyword evidence="8 12" id="KW-0808">Transferase</keyword>
<dbReference type="InterPro" id="IPR015422">
    <property type="entry name" value="PyrdxlP-dep_Trfase_small"/>
</dbReference>
<comment type="subunit">
    <text evidence="5 12">Homodimer.</text>
</comment>
<sequence>MGKNKEYYKLVRDNIKKLTPYSSARHEFSGHASVHLDANENPFDYHMYNRYPDPLQWDLKKKIGKLKGTTPETIFIGNGSDEPIDLLIRIFCTPGQDAIHVLEPTYGMYRVAADINDVEVHTTLLTESFEINEDRLFDNMDAHDRILWICSPNNPSGNVQDQQIMINILNRFDGIVVVDEAYIDFSKEASMVSMLQDYDNLVVLQTFSKAWGMAGLRCGLAFSSPWIIDLMNAVKPPYNVNEFTQKYLSEQLEKADEVRKEVSKILQERDRVFHFLESLDAVEDVFPSEANFILFRIQNSQEIFSGLQEKGIIVRNRTNVPLCKDCLRVTIGTEAENDQFMKQIKILCK</sequence>
<dbReference type="NCBIfam" id="TIGR01141">
    <property type="entry name" value="hisC"/>
    <property type="match status" value="1"/>
</dbReference>
<dbReference type="AlphaFoldDB" id="A0A953HUW3"/>
<evidence type="ECO:0000256" key="8">
    <source>
        <dbReference type="ARBA" id="ARBA00022679"/>
    </source>
</evidence>
<evidence type="ECO:0000256" key="5">
    <source>
        <dbReference type="ARBA" id="ARBA00011738"/>
    </source>
</evidence>
<gene>
    <name evidence="12 14" type="primary">hisC</name>
    <name evidence="14" type="ORF">KUV50_12155</name>
</gene>
<evidence type="ECO:0000256" key="6">
    <source>
        <dbReference type="ARBA" id="ARBA00022576"/>
    </source>
</evidence>
<dbReference type="GO" id="GO:0030170">
    <property type="term" value="F:pyridoxal phosphate binding"/>
    <property type="evidence" value="ECO:0007669"/>
    <property type="project" value="InterPro"/>
</dbReference>
<dbReference type="InterPro" id="IPR015421">
    <property type="entry name" value="PyrdxlP-dep_Trfase_major"/>
</dbReference>